<evidence type="ECO:0000313" key="1">
    <source>
        <dbReference type="EMBL" id="RIA91432.1"/>
    </source>
</evidence>
<organism evidence="1 2">
    <name type="scientific">Glomus cerebriforme</name>
    <dbReference type="NCBI Taxonomy" id="658196"/>
    <lineage>
        <taxon>Eukaryota</taxon>
        <taxon>Fungi</taxon>
        <taxon>Fungi incertae sedis</taxon>
        <taxon>Mucoromycota</taxon>
        <taxon>Glomeromycotina</taxon>
        <taxon>Glomeromycetes</taxon>
        <taxon>Glomerales</taxon>
        <taxon>Glomeraceae</taxon>
        <taxon>Glomus</taxon>
    </lineage>
</organism>
<name>A0A397T0R8_9GLOM</name>
<dbReference type="AlphaFoldDB" id="A0A397T0R8"/>
<keyword evidence="2" id="KW-1185">Reference proteome</keyword>
<comment type="caution">
    <text evidence="1">The sequence shown here is derived from an EMBL/GenBank/DDBJ whole genome shotgun (WGS) entry which is preliminary data.</text>
</comment>
<accession>A0A397T0R8</accession>
<dbReference type="EMBL" id="QKYT01000152">
    <property type="protein sequence ID" value="RIA91432.1"/>
    <property type="molecule type" value="Genomic_DNA"/>
</dbReference>
<proteinExistence type="predicted"/>
<reference evidence="1 2" key="1">
    <citation type="submission" date="2018-06" db="EMBL/GenBank/DDBJ databases">
        <title>Comparative genomics reveals the genomic features of Rhizophagus irregularis, R. cerebriforme, R. diaphanum and Gigaspora rosea, and their symbiotic lifestyle signature.</title>
        <authorList>
            <person name="Morin E."/>
            <person name="San Clemente H."/>
            <person name="Chen E.C.H."/>
            <person name="De La Providencia I."/>
            <person name="Hainaut M."/>
            <person name="Kuo A."/>
            <person name="Kohler A."/>
            <person name="Murat C."/>
            <person name="Tang N."/>
            <person name="Roy S."/>
            <person name="Loubradou J."/>
            <person name="Henrissat B."/>
            <person name="Grigoriev I.V."/>
            <person name="Corradi N."/>
            <person name="Roux C."/>
            <person name="Martin F.M."/>
        </authorList>
    </citation>
    <scope>NUCLEOTIDE SEQUENCE [LARGE SCALE GENOMIC DNA]</scope>
    <source>
        <strain evidence="1 2">DAOM 227022</strain>
    </source>
</reference>
<sequence>MKGMPDEAAILINMDMDIALKIPIIFGNEESPSTVTFQKIEEIKPPISEDLKFSGLY</sequence>
<evidence type="ECO:0000313" key="2">
    <source>
        <dbReference type="Proteomes" id="UP000265703"/>
    </source>
</evidence>
<protein>
    <submittedName>
        <fullName evidence="1">Uncharacterized protein</fullName>
    </submittedName>
</protein>
<dbReference type="Proteomes" id="UP000265703">
    <property type="component" value="Unassembled WGS sequence"/>
</dbReference>
<gene>
    <name evidence="1" type="ORF">C1645_822018</name>
</gene>